<dbReference type="FunFam" id="3.40.50.300:FF:003211">
    <property type="entry name" value="Elongator complex protein, putative"/>
    <property type="match status" value="1"/>
</dbReference>
<evidence type="ECO:0000313" key="10">
    <source>
        <dbReference type="Proteomes" id="UP001372834"/>
    </source>
</evidence>
<evidence type="ECO:0000256" key="7">
    <source>
        <dbReference type="ARBA" id="ARBA00022694"/>
    </source>
</evidence>
<evidence type="ECO:0000256" key="5">
    <source>
        <dbReference type="ARBA" id="ARBA00020265"/>
    </source>
</evidence>
<gene>
    <name evidence="9" type="ORF">RUM43_006243</name>
</gene>
<evidence type="ECO:0000256" key="6">
    <source>
        <dbReference type="ARBA" id="ARBA00022490"/>
    </source>
</evidence>
<comment type="similarity">
    <text evidence="4">Belongs to the ELP4 family.</text>
</comment>
<sequence length="368" mass="41835">MASIKKSSFQKRGAIKSNVIKGTKPSLHNSQLLISSGIPSFDALIGGGLPVGSLILLNEDEYGSYAKFFLKYFLAEGIVSNHSCFLGSQDTVPEDVIKSLPAPVDTELDDEKESENRDKKMTIAWRYENLKTPASSFHSHSHFGHYFDLSKTISEEVIKKSDIELWSSDSGESGENFEKTGYWSLLNSIEKKLKSGKYFAKDQTTERNILRVAIHRLGSPFWQYDNQSNQNETYLYMFLYRMRALLRNAYATCLITLPFSNYKKANTDKCIHLCDIAFQLQSFAGTKMENSMAYKDYHGFFIIQKLAAINSLVAFNPGVTNLAFKLRRRKIVIEEFHLPPELEDSAEREQDDSAVLTCSSMKTNKYDF</sequence>
<protein>
    <recommendedName>
        <fullName evidence="5">Elongator complex protein 4</fullName>
    </recommendedName>
</protein>
<evidence type="ECO:0000313" key="9">
    <source>
        <dbReference type="EMBL" id="KAK6625944.1"/>
    </source>
</evidence>
<dbReference type="AlphaFoldDB" id="A0AAN8S900"/>
<dbReference type="GO" id="GO:0008023">
    <property type="term" value="C:transcription elongation factor complex"/>
    <property type="evidence" value="ECO:0007669"/>
    <property type="project" value="TreeGrafter"/>
</dbReference>
<dbReference type="CDD" id="cd19494">
    <property type="entry name" value="Elp4"/>
    <property type="match status" value="1"/>
</dbReference>
<reference evidence="9 10" key="1">
    <citation type="submission" date="2023-10" db="EMBL/GenBank/DDBJ databases">
        <title>Genomes of two closely related lineages of the louse Polyplax serrata with different host specificities.</title>
        <authorList>
            <person name="Martinu J."/>
            <person name="Tarabai H."/>
            <person name="Stefka J."/>
            <person name="Hypsa V."/>
        </authorList>
    </citation>
    <scope>NUCLEOTIDE SEQUENCE [LARGE SCALE GENOMIC DNA]</scope>
    <source>
        <strain evidence="9">HR10_N</strain>
    </source>
</reference>
<evidence type="ECO:0000256" key="8">
    <source>
        <dbReference type="ARBA" id="ARBA00023242"/>
    </source>
</evidence>
<name>A0AAN8S900_POLSC</name>
<evidence type="ECO:0000256" key="4">
    <source>
        <dbReference type="ARBA" id="ARBA00007573"/>
    </source>
</evidence>
<dbReference type="InterPro" id="IPR008728">
    <property type="entry name" value="Elongator_complex_protein_4"/>
</dbReference>
<dbReference type="InterPro" id="IPR027417">
    <property type="entry name" value="P-loop_NTPase"/>
</dbReference>
<dbReference type="EMBL" id="JAWJWE010000037">
    <property type="protein sequence ID" value="KAK6625944.1"/>
    <property type="molecule type" value="Genomic_DNA"/>
</dbReference>
<organism evidence="9 10">
    <name type="scientific">Polyplax serrata</name>
    <name type="common">Common mouse louse</name>
    <dbReference type="NCBI Taxonomy" id="468196"/>
    <lineage>
        <taxon>Eukaryota</taxon>
        <taxon>Metazoa</taxon>
        <taxon>Ecdysozoa</taxon>
        <taxon>Arthropoda</taxon>
        <taxon>Hexapoda</taxon>
        <taxon>Insecta</taxon>
        <taxon>Pterygota</taxon>
        <taxon>Neoptera</taxon>
        <taxon>Paraneoptera</taxon>
        <taxon>Psocodea</taxon>
        <taxon>Troctomorpha</taxon>
        <taxon>Phthiraptera</taxon>
        <taxon>Anoplura</taxon>
        <taxon>Polyplacidae</taxon>
        <taxon>Polyplax</taxon>
    </lineage>
</organism>
<dbReference type="Pfam" id="PF05625">
    <property type="entry name" value="PAXNEB"/>
    <property type="match status" value="1"/>
</dbReference>
<dbReference type="PANTHER" id="PTHR12896">
    <property type="entry name" value="PAX6 NEIGHBOR PROTEIN PAXNEB"/>
    <property type="match status" value="1"/>
</dbReference>
<accession>A0AAN8S900</accession>
<evidence type="ECO:0000256" key="2">
    <source>
        <dbReference type="ARBA" id="ARBA00004496"/>
    </source>
</evidence>
<dbReference type="GO" id="GO:0033588">
    <property type="term" value="C:elongator holoenzyme complex"/>
    <property type="evidence" value="ECO:0007669"/>
    <property type="project" value="InterPro"/>
</dbReference>
<keyword evidence="6" id="KW-0963">Cytoplasm</keyword>
<dbReference type="GO" id="GO:0002098">
    <property type="term" value="P:tRNA wobble uridine modification"/>
    <property type="evidence" value="ECO:0007669"/>
    <property type="project" value="InterPro"/>
</dbReference>
<dbReference type="Gene3D" id="3.40.50.300">
    <property type="entry name" value="P-loop containing nucleotide triphosphate hydrolases"/>
    <property type="match status" value="1"/>
</dbReference>
<evidence type="ECO:0000256" key="3">
    <source>
        <dbReference type="ARBA" id="ARBA00005043"/>
    </source>
</evidence>
<comment type="subcellular location">
    <subcellularLocation>
        <location evidence="2">Cytoplasm</location>
    </subcellularLocation>
    <subcellularLocation>
        <location evidence="1">Nucleus</location>
    </subcellularLocation>
</comment>
<comment type="caution">
    <text evidence="9">The sequence shown here is derived from an EMBL/GenBank/DDBJ whole genome shotgun (WGS) entry which is preliminary data.</text>
</comment>
<comment type="pathway">
    <text evidence="3">tRNA modification; 5-methoxycarbonylmethyl-2-thiouridine-tRNA biosynthesis.</text>
</comment>
<keyword evidence="8" id="KW-0539">Nucleus</keyword>
<dbReference type="PANTHER" id="PTHR12896:SF1">
    <property type="entry name" value="ELONGATOR COMPLEX PROTEIN 4"/>
    <property type="match status" value="1"/>
</dbReference>
<keyword evidence="7" id="KW-0819">tRNA processing</keyword>
<proteinExistence type="inferred from homology"/>
<dbReference type="Proteomes" id="UP001372834">
    <property type="component" value="Unassembled WGS sequence"/>
</dbReference>
<evidence type="ECO:0000256" key="1">
    <source>
        <dbReference type="ARBA" id="ARBA00004123"/>
    </source>
</evidence>
<dbReference type="GO" id="GO:0005737">
    <property type="term" value="C:cytoplasm"/>
    <property type="evidence" value="ECO:0007669"/>
    <property type="project" value="UniProtKB-SubCell"/>
</dbReference>